<protein>
    <submittedName>
        <fullName evidence="3">Uncharacterized protein</fullName>
    </submittedName>
</protein>
<name>A0A915A2A7_PARUN</name>
<evidence type="ECO:0000256" key="1">
    <source>
        <dbReference type="SAM" id="Phobius"/>
    </source>
</evidence>
<dbReference type="Proteomes" id="UP000887569">
    <property type="component" value="Unplaced"/>
</dbReference>
<keyword evidence="2" id="KW-1185">Reference proteome</keyword>
<accession>A0A915A2A7</accession>
<dbReference type="AlphaFoldDB" id="A0A915A2A7"/>
<proteinExistence type="predicted"/>
<reference evidence="3" key="1">
    <citation type="submission" date="2022-11" db="UniProtKB">
        <authorList>
            <consortium name="WormBaseParasite"/>
        </authorList>
    </citation>
    <scope>IDENTIFICATION</scope>
</reference>
<dbReference type="WBParaSite" id="PgE018_g001_t01">
    <property type="protein sequence ID" value="PgE018_g001_t01"/>
    <property type="gene ID" value="PgE018_g001"/>
</dbReference>
<evidence type="ECO:0000313" key="3">
    <source>
        <dbReference type="WBParaSite" id="PgE018_g001_t01"/>
    </source>
</evidence>
<feature type="transmembrane region" description="Helical" evidence="1">
    <location>
        <begin position="12"/>
        <end position="32"/>
    </location>
</feature>
<sequence>SCLRQVRLVGCMLQITVILFAAIGSIAALWYFKKLIIAVETGLQLKTQSAQSETKENSLPSTAKKGFVATTTSPDKKNIPQHHIAYGTENITDKVALPNEAGYW</sequence>
<evidence type="ECO:0000313" key="2">
    <source>
        <dbReference type="Proteomes" id="UP000887569"/>
    </source>
</evidence>
<keyword evidence="1" id="KW-0812">Transmembrane</keyword>
<organism evidence="2 3">
    <name type="scientific">Parascaris univalens</name>
    <name type="common">Nematode worm</name>
    <dbReference type="NCBI Taxonomy" id="6257"/>
    <lineage>
        <taxon>Eukaryota</taxon>
        <taxon>Metazoa</taxon>
        <taxon>Ecdysozoa</taxon>
        <taxon>Nematoda</taxon>
        <taxon>Chromadorea</taxon>
        <taxon>Rhabditida</taxon>
        <taxon>Spirurina</taxon>
        <taxon>Ascaridomorpha</taxon>
        <taxon>Ascaridoidea</taxon>
        <taxon>Ascarididae</taxon>
        <taxon>Parascaris</taxon>
    </lineage>
</organism>
<keyword evidence="1" id="KW-1133">Transmembrane helix</keyword>
<keyword evidence="1" id="KW-0472">Membrane</keyword>